<dbReference type="EMBL" id="FUEG01000013">
    <property type="protein sequence ID" value="SJL11019.1"/>
    <property type="molecule type" value="Genomic_DNA"/>
</dbReference>
<protein>
    <submittedName>
        <fullName evidence="1">Uncharacterized protein</fullName>
    </submittedName>
</protein>
<name>A0A284RQH2_ARMOS</name>
<dbReference type="Proteomes" id="UP000219338">
    <property type="component" value="Unassembled WGS sequence"/>
</dbReference>
<reference evidence="2" key="1">
    <citation type="journal article" date="2017" name="Nat. Ecol. Evol.">
        <title>Genome expansion and lineage-specific genetic innovations in the forest pathogenic fungi Armillaria.</title>
        <authorList>
            <person name="Sipos G."/>
            <person name="Prasanna A.N."/>
            <person name="Walter M.C."/>
            <person name="O'Connor E."/>
            <person name="Balint B."/>
            <person name="Krizsan K."/>
            <person name="Kiss B."/>
            <person name="Hess J."/>
            <person name="Varga T."/>
            <person name="Slot J."/>
            <person name="Riley R."/>
            <person name="Boka B."/>
            <person name="Rigling D."/>
            <person name="Barry K."/>
            <person name="Lee J."/>
            <person name="Mihaltcheva S."/>
            <person name="LaButti K."/>
            <person name="Lipzen A."/>
            <person name="Waldron R."/>
            <person name="Moloney N.M."/>
            <person name="Sperisen C."/>
            <person name="Kredics L."/>
            <person name="Vagvoelgyi C."/>
            <person name="Patrignani A."/>
            <person name="Fitzpatrick D."/>
            <person name="Nagy I."/>
            <person name="Doyle S."/>
            <person name="Anderson J.B."/>
            <person name="Grigoriev I.V."/>
            <person name="Gueldener U."/>
            <person name="Muensterkoetter M."/>
            <person name="Nagy L.G."/>
        </authorList>
    </citation>
    <scope>NUCLEOTIDE SEQUENCE [LARGE SCALE GENOMIC DNA]</scope>
    <source>
        <strain evidence="2">C18/9</strain>
    </source>
</reference>
<evidence type="ECO:0000313" key="2">
    <source>
        <dbReference type="Proteomes" id="UP000219338"/>
    </source>
</evidence>
<proteinExistence type="predicted"/>
<accession>A0A284RQH2</accession>
<keyword evidence="2" id="KW-1185">Reference proteome</keyword>
<evidence type="ECO:0000313" key="1">
    <source>
        <dbReference type="EMBL" id="SJL11019.1"/>
    </source>
</evidence>
<gene>
    <name evidence="1" type="ORF">ARMOST_14419</name>
</gene>
<dbReference type="OrthoDB" id="10476454at2759"/>
<organism evidence="1 2">
    <name type="scientific">Armillaria ostoyae</name>
    <name type="common">Armillaria root rot fungus</name>
    <dbReference type="NCBI Taxonomy" id="47428"/>
    <lineage>
        <taxon>Eukaryota</taxon>
        <taxon>Fungi</taxon>
        <taxon>Dikarya</taxon>
        <taxon>Basidiomycota</taxon>
        <taxon>Agaricomycotina</taxon>
        <taxon>Agaricomycetes</taxon>
        <taxon>Agaricomycetidae</taxon>
        <taxon>Agaricales</taxon>
        <taxon>Marasmiineae</taxon>
        <taxon>Physalacriaceae</taxon>
        <taxon>Armillaria</taxon>
    </lineage>
</organism>
<dbReference type="AlphaFoldDB" id="A0A284RQH2"/>
<sequence length="196" mass="21557">MLVPSRLRHRCPEREVKISRLSSPDRGILILPSAARLFTGGGAVLPCERERHSCGHGPSAAKRPAVVDSIVVHRICAQVQDSAAEGRRATVLVNWNDVFAVALDTKHTKLWIAGEKGMKEVVLLTERMLGEYAGNSTGCVHARIEYDPVHEMDVVNVFKVQKAAGQAPLSLNRRVKPTFSSLALWSKTDRHPYGGF</sequence>